<dbReference type="OMA" id="CTRKGMT"/>
<evidence type="ECO:0000256" key="1">
    <source>
        <dbReference type="ARBA" id="ARBA00022737"/>
    </source>
</evidence>
<dbReference type="SUPFAM" id="SSF48403">
    <property type="entry name" value="Ankyrin repeat"/>
    <property type="match status" value="1"/>
</dbReference>
<feature type="region of interest" description="Disordered" evidence="4">
    <location>
        <begin position="168"/>
        <end position="252"/>
    </location>
</feature>
<dbReference type="PANTHER" id="PTHR24171">
    <property type="entry name" value="ANKYRIN REPEAT DOMAIN-CONTAINING PROTEIN 39-RELATED"/>
    <property type="match status" value="1"/>
</dbReference>
<keyword evidence="1" id="KW-0677">Repeat</keyword>
<feature type="repeat" description="ANK" evidence="3">
    <location>
        <begin position="46"/>
        <end position="78"/>
    </location>
</feature>
<keyword evidence="7" id="KW-1185">Reference proteome</keyword>
<dbReference type="GeneID" id="112284618"/>
<reference evidence="5 7" key="1">
    <citation type="journal article" date="2008" name="Science">
        <title>The Physcomitrella genome reveals evolutionary insights into the conquest of land by plants.</title>
        <authorList>
            <person name="Rensing S."/>
            <person name="Lang D."/>
            <person name="Zimmer A."/>
            <person name="Terry A."/>
            <person name="Salamov A."/>
            <person name="Shapiro H."/>
            <person name="Nishiyama T."/>
            <person name="Perroud P.-F."/>
            <person name="Lindquist E."/>
            <person name="Kamisugi Y."/>
            <person name="Tanahashi T."/>
            <person name="Sakakibara K."/>
            <person name="Fujita T."/>
            <person name="Oishi K."/>
            <person name="Shin-I T."/>
            <person name="Kuroki Y."/>
            <person name="Toyoda A."/>
            <person name="Suzuki Y."/>
            <person name="Hashimoto A."/>
            <person name="Yamaguchi K."/>
            <person name="Sugano A."/>
            <person name="Kohara Y."/>
            <person name="Fujiyama A."/>
            <person name="Anterola A."/>
            <person name="Aoki S."/>
            <person name="Ashton N."/>
            <person name="Barbazuk W.B."/>
            <person name="Barker E."/>
            <person name="Bennetzen J."/>
            <person name="Bezanilla M."/>
            <person name="Blankenship R."/>
            <person name="Cho S.H."/>
            <person name="Dutcher S."/>
            <person name="Estelle M."/>
            <person name="Fawcett J.A."/>
            <person name="Gundlach H."/>
            <person name="Hanada K."/>
            <person name="Heyl A."/>
            <person name="Hicks K.A."/>
            <person name="Hugh J."/>
            <person name="Lohr M."/>
            <person name="Mayer K."/>
            <person name="Melkozernov A."/>
            <person name="Murata T."/>
            <person name="Nelson D."/>
            <person name="Pils B."/>
            <person name="Prigge M."/>
            <person name="Reiss B."/>
            <person name="Renner T."/>
            <person name="Rombauts S."/>
            <person name="Rushton P."/>
            <person name="Sanderfoot A."/>
            <person name="Schween G."/>
            <person name="Shiu S.-H."/>
            <person name="Stueber K."/>
            <person name="Theodoulou F.L."/>
            <person name="Tu H."/>
            <person name="Van de Peer Y."/>
            <person name="Verrier P.J."/>
            <person name="Waters E."/>
            <person name="Wood A."/>
            <person name="Yang L."/>
            <person name="Cove D."/>
            <person name="Cuming A."/>
            <person name="Hasebe M."/>
            <person name="Lucas S."/>
            <person name="Mishler D.B."/>
            <person name="Reski R."/>
            <person name="Grigoriev I."/>
            <person name="Quatrano R.S."/>
            <person name="Boore J.L."/>
        </authorList>
    </citation>
    <scope>NUCLEOTIDE SEQUENCE [LARGE SCALE GENOMIC DNA]</scope>
    <source>
        <strain evidence="6 7">cv. Gransden 2004</strain>
    </source>
</reference>
<dbReference type="PaxDb" id="3218-PP1S264_72V6.1"/>
<protein>
    <submittedName>
        <fullName evidence="5 6">Uncharacterized protein</fullName>
    </submittedName>
</protein>
<dbReference type="EnsemblPlants" id="Pp3c7_14210V3.2">
    <property type="protein sequence ID" value="Pp3c7_14210V3.2"/>
    <property type="gene ID" value="Pp3c7_14210"/>
</dbReference>
<dbReference type="PANTHER" id="PTHR24171:SF8">
    <property type="entry name" value="BRCA1-ASSOCIATED RING DOMAIN PROTEIN 1"/>
    <property type="match status" value="1"/>
</dbReference>
<name>A0A2K1KBN8_PHYPA</name>
<feature type="repeat" description="ANK" evidence="3">
    <location>
        <begin position="12"/>
        <end position="45"/>
    </location>
</feature>
<feature type="compositionally biased region" description="Basic and acidic residues" evidence="4">
    <location>
        <begin position="12"/>
        <end position="23"/>
    </location>
</feature>
<accession>A0A2K1KBN8</accession>
<dbReference type="GO" id="GO:0000976">
    <property type="term" value="F:transcription cis-regulatory region binding"/>
    <property type="evidence" value="ECO:0000318"/>
    <property type="project" value="GO_Central"/>
</dbReference>
<dbReference type="PROSITE" id="PS50297">
    <property type="entry name" value="ANK_REP_REGION"/>
    <property type="match status" value="4"/>
</dbReference>
<dbReference type="SMART" id="SM00248">
    <property type="entry name" value="ANK"/>
    <property type="match status" value="4"/>
</dbReference>
<sequence length="252" mass="27043">MSRRYSKAPPQAEEKPLHDAARNGDVDETIRLLAMNPASINERDRHSRTPLHMAAWAGQTDVVKLLCDSKADIKAAAGDDMAAIHFASQKGHVEAVRLLLAARAEVNTLTRKGMTPLHMAVQGNHKDVCLLLIKKGANLLTKNKAGKTPLDLVKDEALGSCMKAAQAERRALKDSKKKKEGAEGESATGASDITADVETEKVNSTAGVKREGPELVGVEEGQIDEATALKGSNKKAKIALSHLDADEREEDS</sequence>
<dbReference type="RefSeq" id="XP_024380366.1">
    <property type="nucleotide sequence ID" value="XM_024524598.2"/>
</dbReference>
<dbReference type="InterPro" id="IPR002110">
    <property type="entry name" value="Ankyrin_rpt"/>
</dbReference>
<proteinExistence type="predicted"/>
<dbReference type="GO" id="GO:0045944">
    <property type="term" value="P:positive regulation of transcription by RNA polymerase II"/>
    <property type="evidence" value="ECO:0000318"/>
    <property type="project" value="GO_Central"/>
</dbReference>
<organism evidence="5">
    <name type="scientific">Physcomitrium patens</name>
    <name type="common">Spreading-leaved earth moss</name>
    <name type="synonym">Physcomitrella patens</name>
    <dbReference type="NCBI Taxonomy" id="3218"/>
    <lineage>
        <taxon>Eukaryota</taxon>
        <taxon>Viridiplantae</taxon>
        <taxon>Streptophyta</taxon>
        <taxon>Embryophyta</taxon>
        <taxon>Bryophyta</taxon>
        <taxon>Bryophytina</taxon>
        <taxon>Bryopsida</taxon>
        <taxon>Funariidae</taxon>
        <taxon>Funariales</taxon>
        <taxon>Funariaceae</taxon>
        <taxon>Physcomitrium</taxon>
    </lineage>
</organism>
<dbReference type="STRING" id="3218.A0A2K1KBN8"/>
<feature type="repeat" description="ANK" evidence="3">
    <location>
        <begin position="79"/>
        <end position="111"/>
    </location>
</feature>
<dbReference type="Gramene" id="Pp3c7_14210V3.1">
    <property type="protein sequence ID" value="Pp3c7_14210V3.1"/>
    <property type="gene ID" value="Pp3c7_14210"/>
</dbReference>
<dbReference type="InterPro" id="IPR036770">
    <property type="entry name" value="Ankyrin_rpt-contain_sf"/>
</dbReference>
<evidence type="ECO:0000313" key="6">
    <source>
        <dbReference type="EnsemblPlants" id="Pp3c7_14210V3.1"/>
    </source>
</evidence>
<evidence type="ECO:0000256" key="2">
    <source>
        <dbReference type="ARBA" id="ARBA00023043"/>
    </source>
</evidence>
<dbReference type="Proteomes" id="UP000006727">
    <property type="component" value="Chromosome 7"/>
</dbReference>
<dbReference type="Gene3D" id="1.25.40.20">
    <property type="entry name" value="Ankyrin repeat-containing domain"/>
    <property type="match status" value="2"/>
</dbReference>
<evidence type="ECO:0000256" key="4">
    <source>
        <dbReference type="SAM" id="MobiDB-lite"/>
    </source>
</evidence>
<dbReference type="GO" id="GO:0005634">
    <property type="term" value="C:nucleus"/>
    <property type="evidence" value="ECO:0000318"/>
    <property type="project" value="GO_Central"/>
</dbReference>
<dbReference type="OrthoDB" id="539213at2759"/>
<dbReference type="AlphaFoldDB" id="A0A2K1KBN8"/>
<dbReference type="Gramene" id="Pp3c7_14210V3.2">
    <property type="protein sequence ID" value="Pp3c7_14210V3.2"/>
    <property type="gene ID" value="Pp3c7_14210"/>
</dbReference>
<evidence type="ECO:0000313" key="7">
    <source>
        <dbReference type="Proteomes" id="UP000006727"/>
    </source>
</evidence>
<dbReference type="PROSITE" id="PS50088">
    <property type="entry name" value="ANK_REPEAT"/>
    <property type="match status" value="4"/>
</dbReference>
<reference evidence="5 7" key="2">
    <citation type="journal article" date="2018" name="Plant J.">
        <title>The Physcomitrella patens chromosome-scale assembly reveals moss genome structure and evolution.</title>
        <authorList>
            <person name="Lang D."/>
            <person name="Ullrich K.K."/>
            <person name="Murat F."/>
            <person name="Fuchs J."/>
            <person name="Jenkins J."/>
            <person name="Haas F.B."/>
            <person name="Piednoel M."/>
            <person name="Gundlach H."/>
            <person name="Van Bel M."/>
            <person name="Meyberg R."/>
            <person name="Vives C."/>
            <person name="Morata J."/>
            <person name="Symeonidi A."/>
            <person name="Hiss M."/>
            <person name="Muchero W."/>
            <person name="Kamisugi Y."/>
            <person name="Saleh O."/>
            <person name="Blanc G."/>
            <person name="Decker E.L."/>
            <person name="van Gessel N."/>
            <person name="Grimwood J."/>
            <person name="Hayes R.D."/>
            <person name="Graham S.W."/>
            <person name="Gunter L.E."/>
            <person name="McDaniel S.F."/>
            <person name="Hoernstein S.N.W."/>
            <person name="Larsson A."/>
            <person name="Li F.W."/>
            <person name="Perroud P.F."/>
            <person name="Phillips J."/>
            <person name="Ranjan P."/>
            <person name="Rokshar D.S."/>
            <person name="Rothfels C.J."/>
            <person name="Schneider L."/>
            <person name="Shu S."/>
            <person name="Stevenson D.W."/>
            <person name="Thummler F."/>
            <person name="Tillich M."/>
            <person name="Villarreal Aguilar J.C."/>
            <person name="Widiez T."/>
            <person name="Wong G.K."/>
            <person name="Wymore A."/>
            <person name="Zhang Y."/>
            <person name="Zimmer A.D."/>
            <person name="Quatrano R.S."/>
            <person name="Mayer K.F.X."/>
            <person name="Goodstein D."/>
            <person name="Casacuberta J.M."/>
            <person name="Vandepoele K."/>
            <person name="Reski R."/>
            <person name="Cuming A.C."/>
            <person name="Tuskan G.A."/>
            <person name="Maumus F."/>
            <person name="Salse J."/>
            <person name="Schmutz J."/>
            <person name="Rensing S.A."/>
        </authorList>
    </citation>
    <scope>NUCLEOTIDE SEQUENCE [LARGE SCALE GENOMIC DNA]</scope>
    <source>
        <strain evidence="6 7">cv. Gransden 2004</strain>
    </source>
</reference>
<gene>
    <name evidence="6" type="primary">LOC112284618</name>
    <name evidence="5" type="ORF">PHYPA_010376</name>
</gene>
<evidence type="ECO:0000313" key="5">
    <source>
        <dbReference type="EMBL" id="PNR51190.1"/>
    </source>
</evidence>
<dbReference type="Pfam" id="PF12796">
    <property type="entry name" value="Ank_2"/>
    <property type="match status" value="2"/>
</dbReference>
<evidence type="ECO:0000256" key="3">
    <source>
        <dbReference type="PROSITE-ProRule" id="PRU00023"/>
    </source>
</evidence>
<keyword evidence="2 3" id="KW-0040">ANK repeat</keyword>
<feature type="repeat" description="ANK" evidence="3">
    <location>
        <begin position="112"/>
        <end position="144"/>
    </location>
</feature>
<reference evidence="6" key="3">
    <citation type="submission" date="2020-12" db="UniProtKB">
        <authorList>
            <consortium name="EnsemblPlants"/>
        </authorList>
    </citation>
    <scope>IDENTIFICATION</scope>
</reference>
<feature type="region of interest" description="Disordered" evidence="4">
    <location>
        <begin position="1"/>
        <end position="23"/>
    </location>
</feature>
<dbReference type="EnsemblPlants" id="Pp3c7_14210V3.1">
    <property type="protein sequence ID" value="Pp3c7_14210V3.1"/>
    <property type="gene ID" value="Pp3c7_14210"/>
</dbReference>
<dbReference type="EMBL" id="ABEU02000007">
    <property type="protein sequence ID" value="PNR51190.1"/>
    <property type="molecule type" value="Genomic_DNA"/>
</dbReference>